<dbReference type="EMBL" id="ASGZ01000068">
    <property type="protein sequence ID" value="ESP86900.1"/>
    <property type="molecule type" value="Genomic_DNA"/>
</dbReference>
<gene>
    <name evidence="2" type="ORF">K933_16602</name>
</gene>
<dbReference type="RefSeq" id="WP_023395888.1">
    <property type="nucleotide sequence ID" value="NZ_ASGZ01000068.1"/>
</dbReference>
<evidence type="ECO:0000313" key="2">
    <source>
        <dbReference type="EMBL" id="ESP86900.1"/>
    </source>
</evidence>
<dbReference type="InterPro" id="IPR003331">
    <property type="entry name" value="UDP_GlcNAc_Epimerase_2_dom"/>
</dbReference>
<dbReference type="PANTHER" id="PTHR43174">
    <property type="entry name" value="UDP-N-ACETYLGLUCOSAMINE 2-EPIMERASE"/>
    <property type="match status" value="1"/>
</dbReference>
<organism evidence="2 3">
    <name type="scientific">Candidatus Halobonum tyrrellensis G22</name>
    <dbReference type="NCBI Taxonomy" id="1324957"/>
    <lineage>
        <taxon>Archaea</taxon>
        <taxon>Methanobacteriati</taxon>
        <taxon>Methanobacteriota</taxon>
        <taxon>Stenosarchaea group</taxon>
        <taxon>Halobacteria</taxon>
        <taxon>Halobacteriales</taxon>
        <taxon>Haloferacaceae</taxon>
        <taxon>Candidatus Halobonum</taxon>
    </lineage>
</organism>
<dbReference type="OrthoDB" id="7018at2157"/>
<keyword evidence="3" id="KW-1185">Reference proteome</keyword>
<dbReference type="STRING" id="1324957.K933_16602"/>
<feature type="domain" description="UDP-N-acetylglucosamine 2-epimerase" evidence="1">
    <location>
        <begin position="26"/>
        <end position="359"/>
    </location>
</feature>
<name>V4H893_9EURY</name>
<dbReference type="InterPro" id="IPR029767">
    <property type="entry name" value="WecB-like"/>
</dbReference>
<evidence type="ECO:0000313" key="3">
    <source>
        <dbReference type="Proteomes" id="UP000017840"/>
    </source>
</evidence>
<dbReference type="Proteomes" id="UP000017840">
    <property type="component" value="Unassembled WGS sequence"/>
</dbReference>
<dbReference type="CDD" id="cd03786">
    <property type="entry name" value="GTB_UDP-GlcNAc_2-Epimerase"/>
    <property type="match status" value="1"/>
</dbReference>
<dbReference type="Gene3D" id="3.40.50.2000">
    <property type="entry name" value="Glycogen Phosphorylase B"/>
    <property type="match status" value="2"/>
</dbReference>
<dbReference type="NCBIfam" id="TIGR00236">
    <property type="entry name" value="wecB"/>
    <property type="match status" value="1"/>
</dbReference>
<dbReference type="PATRIC" id="fig|1324957.4.peg.3372"/>
<dbReference type="PANTHER" id="PTHR43174:SF1">
    <property type="entry name" value="UDP-N-ACETYLGLUCOSAMINE 2-EPIMERASE"/>
    <property type="match status" value="1"/>
</dbReference>
<accession>V4H893</accession>
<sequence length="372" mass="39933">MSAGPVVCIVLGTRPELVKLAPVIRACERRGVDYSLVHTGQHYSRALDGVFFDDLSIPEPDHHLGVGSGSHAEQTGEMIEAVEAVVADEDPEIVVVQGDTNSSLAGGVVASKLPTTLAHVEAGLRSYDREMPEEVNRVLVDHVADSLLAPTERARENLRAEGLPDERIVVTGNTVVDAVREHARVAADRSTVLDDVGVEAGEFLLLTAHRQENVDDPDRFGRLLEGVARYADRVGLPVVYPVHPRAAERIESSGVDVPDAIRTVEPLRYLDFLRLEDDAALVFTDSGGVQEEACVLGTPCVTLRDSTERPETVTVGANRVAGVDPESVVAAAEAMCDRPGDWENPFGDGDAADRVLDALVGSRSESDREVTT</sequence>
<dbReference type="AlphaFoldDB" id="V4H893"/>
<dbReference type="Pfam" id="PF02350">
    <property type="entry name" value="Epimerase_2"/>
    <property type="match status" value="1"/>
</dbReference>
<dbReference type="eggNOG" id="arCOG01392">
    <property type="taxonomic scope" value="Archaea"/>
</dbReference>
<proteinExistence type="predicted"/>
<evidence type="ECO:0000259" key="1">
    <source>
        <dbReference type="Pfam" id="PF02350"/>
    </source>
</evidence>
<dbReference type="SUPFAM" id="SSF53756">
    <property type="entry name" value="UDP-Glycosyltransferase/glycogen phosphorylase"/>
    <property type="match status" value="1"/>
</dbReference>
<protein>
    <submittedName>
        <fullName evidence="2">UDP-N-acetylglucosamine 2-epimerase</fullName>
    </submittedName>
</protein>
<reference evidence="2 3" key="1">
    <citation type="journal article" date="2013" name="Genome Announc.">
        <title>Draft Genome Sequence of 'Candidatus Halobonum tyrrellensis' Strain G22, Isolated from the Hypersaline Waters of Lake Tyrrell, Australia.</title>
        <authorList>
            <person name="Ugalde J.A."/>
            <person name="Narasingarao P."/>
            <person name="Kuo S."/>
            <person name="Podell S."/>
            <person name="Allen E.E."/>
        </authorList>
    </citation>
    <scope>NUCLEOTIDE SEQUENCE [LARGE SCALE GENOMIC DNA]</scope>
    <source>
        <strain evidence="2 3">G22</strain>
    </source>
</reference>
<comment type="caution">
    <text evidence="2">The sequence shown here is derived from an EMBL/GenBank/DDBJ whole genome shotgun (WGS) entry which is preliminary data.</text>
</comment>